<reference evidence="1" key="1">
    <citation type="submission" date="2020-06" db="EMBL/GenBank/DDBJ databases">
        <authorList>
            <person name="Li T."/>
            <person name="Hu X."/>
            <person name="Zhang T."/>
            <person name="Song X."/>
            <person name="Zhang H."/>
            <person name="Dai N."/>
            <person name="Sheng W."/>
            <person name="Hou X."/>
            <person name="Wei L."/>
        </authorList>
    </citation>
    <scope>NUCLEOTIDE SEQUENCE</scope>
    <source>
        <strain evidence="1">KEN8</strain>
        <tissue evidence="1">Leaf</tissue>
    </source>
</reference>
<proteinExistence type="predicted"/>
<organism evidence="1">
    <name type="scientific">Sesamum calycinum</name>
    <dbReference type="NCBI Taxonomy" id="2727403"/>
    <lineage>
        <taxon>Eukaryota</taxon>
        <taxon>Viridiplantae</taxon>
        <taxon>Streptophyta</taxon>
        <taxon>Embryophyta</taxon>
        <taxon>Tracheophyta</taxon>
        <taxon>Spermatophyta</taxon>
        <taxon>Magnoliopsida</taxon>
        <taxon>eudicotyledons</taxon>
        <taxon>Gunneridae</taxon>
        <taxon>Pentapetalae</taxon>
        <taxon>asterids</taxon>
        <taxon>lamiids</taxon>
        <taxon>Lamiales</taxon>
        <taxon>Pedaliaceae</taxon>
        <taxon>Sesamum</taxon>
    </lineage>
</organism>
<sequence>MSCFLLPKTLLKEFQLMAVDLFWHDGERRKVHWLAWDKLCSSKLDGGLGFLNLEAFNLALLAKQLWRLLTWPDCLVSKVLKAKYFPRNHLFDAKDIQLMYGRTTSFRVITPAPHNAQSLRVCDLILEDTREWNVPVVNSLFWLEDRDVIFQIPLSFSRELDVMGISLAGIPPSAGKTKINFDGAILDRGAAMGVGIVARDSAEVCLAWQSLRLERIGSTLVAEAYAARAATLMAWRLQWQEEGNSFSLPAGLDNVLGGDLAT</sequence>
<name>A0AAW2LU25_9LAMI</name>
<evidence type="ECO:0000313" key="1">
    <source>
        <dbReference type="EMBL" id="KAL0321711.1"/>
    </source>
</evidence>
<gene>
    <name evidence="1" type="ORF">Scaly_2467500</name>
</gene>
<dbReference type="AlphaFoldDB" id="A0AAW2LU25"/>
<protein>
    <submittedName>
        <fullName evidence="1">Mitochondrial protein</fullName>
    </submittedName>
</protein>
<dbReference type="PANTHER" id="PTHR33116">
    <property type="entry name" value="REVERSE TRANSCRIPTASE ZINC-BINDING DOMAIN-CONTAINING PROTEIN-RELATED-RELATED"/>
    <property type="match status" value="1"/>
</dbReference>
<dbReference type="PANTHER" id="PTHR33116:SF86">
    <property type="entry name" value="REVERSE TRANSCRIPTASE DOMAIN-CONTAINING PROTEIN"/>
    <property type="match status" value="1"/>
</dbReference>
<accession>A0AAW2LU25</accession>
<reference evidence="1" key="2">
    <citation type="journal article" date="2024" name="Plant">
        <title>Genomic evolution and insights into agronomic trait innovations of Sesamum species.</title>
        <authorList>
            <person name="Miao H."/>
            <person name="Wang L."/>
            <person name="Qu L."/>
            <person name="Liu H."/>
            <person name="Sun Y."/>
            <person name="Le M."/>
            <person name="Wang Q."/>
            <person name="Wei S."/>
            <person name="Zheng Y."/>
            <person name="Lin W."/>
            <person name="Duan Y."/>
            <person name="Cao H."/>
            <person name="Xiong S."/>
            <person name="Wang X."/>
            <person name="Wei L."/>
            <person name="Li C."/>
            <person name="Ma Q."/>
            <person name="Ju M."/>
            <person name="Zhao R."/>
            <person name="Li G."/>
            <person name="Mu C."/>
            <person name="Tian Q."/>
            <person name="Mei H."/>
            <person name="Zhang T."/>
            <person name="Gao T."/>
            <person name="Zhang H."/>
        </authorList>
    </citation>
    <scope>NUCLEOTIDE SEQUENCE</scope>
    <source>
        <strain evidence="1">KEN8</strain>
    </source>
</reference>
<comment type="caution">
    <text evidence="1">The sequence shown here is derived from an EMBL/GenBank/DDBJ whole genome shotgun (WGS) entry which is preliminary data.</text>
</comment>
<dbReference type="EMBL" id="JACGWM010000016">
    <property type="protein sequence ID" value="KAL0321711.1"/>
    <property type="molecule type" value="Genomic_DNA"/>
</dbReference>